<evidence type="ECO:0000313" key="1">
    <source>
        <dbReference type="EMBL" id="KHF44505.1"/>
    </source>
</evidence>
<dbReference type="Proteomes" id="UP000030848">
    <property type="component" value="Unassembled WGS sequence"/>
</dbReference>
<protein>
    <recommendedName>
        <fullName evidence="3">DUF2993 domain-containing protein</fullName>
    </recommendedName>
</protein>
<organism evidence="1 2">
    <name type="scientific">Saccharomonospora viridis</name>
    <dbReference type="NCBI Taxonomy" id="1852"/>
    <lineage>
        <taxon>Bacteria</taxon>
        <taxon>Bacillati</taxon>
        <taxon>Actinomycetota</taxon>
        <taxon>Actinomycetes</taxon>
        <taxon>Pseudonocardiales</taxon>
        <taxon>Pseudonocardiaceae</taxon>
        <taxon>Saccharomonospora</taxon>
    </lineage>
</organism>
<dbReference type="EMBL" id="JRZE01000003">
    <property type="protein sequence ID" value="KHF44505.1"/>
    <property type="molecule type" value="Genomic_DNA"/>
</dbReference>
<dbReference type="InterPro" id="IPR021373">
    <property type="entry name" value="DUF2993"/>
</dbReference>
<evidence type="ECO:0008006" key="3">
    <source>
        <dbReference type="Google" id="ProtNLM"/>
    </source>
</evidence>
<evidence type="ECO:0000313" key="2">
    <source>
        <dbReference type="Proteomes" id="UP000030848"/>
    </source>
</evidence>
<reference evidence="1 2" key="1">
    <citation type="submission" date="2014-10" db="EMBL/GenBank/DDBJ databases">
        <title>Genome sequence of Micropolyspora internatus JCM3315.</title>
        <authorList>
            <person name="Shin S.-K."/>
            <person name="Yi H."/>
        </authorList>
    </citation>
    <scope>NUCLEOTIDE SEQUENCE [LARGE SCALE GENOMIC DNA]</scope>
    <source>
        <strain evidence="1 2">JCM 3315</strain>
    </source>
</reference>
<dbReference type="OrthoDB" id="3215846at2"/>
<dbReference type="AlphaFoldDB" id="A0A837DBC3"/>
<gene>
    <name evidence="1" type="ORF">MINT15_13870</name>
</gene>
<name>A0A837DBC3_9PSEU</name>
<comment type="caution">
    <text evidence="1">The sequence shown here is derived from an EMBL/GenBank/DDBJ whole genome shotgun (WGS) entry which is preliminary data.</text>
</comment>
<proteinExistence type="predicted"/>
<dbReference type="OMA" id="VGSEFQM"/>
<sequence length="270" mass="28739">MKRIVIVLVVLVGLLVGADFGAATFAEHTVSQKAREQLGLDQDPAVSIHGFPFTLQAISGEYDHISITADGVRVQELQDISVRANLHDVKAPMSDLTSGNVDNIKIGRLVGEITLKASDIARVAPLTNIDDLRIEPSSKAYVLHGEGVDEEKAAEIEESGDDSTAGVRLSGKADVAGERIEIFAFAMIELDGTTIRITPHRLQFGNDKETTVVPEEVQQALLPNFEADINAGDMPFTVTPTAIHVASGSLTLHGEAENVTFAGVSDTFGG</sequence>
<dbReference type="RefSeq" id="WP_015788021.1">
    <property type="nucleotide sequence ID" value="NZ_CALJZO010000057.1"/>
</dbReference>
<accession>A0A837DBC3</accession>
<dbReference type="Pfam" id="PF11209">
    <property type="entry name" value="LmeA"/>
    <property type="match status" value="1"/>
</dbReference>